<dbReference type="FunFam" id="3.30.70.270:FF:000001">
    <property type="entry name" value="Diguanylate cyclase domain protein"/>
    <property type="match status" value="1"/>
</dbReference>
<dbReference type="InterPro" id="IPR029787">
    <property type="entry name" value="Nucleotide_cyclase"/>
</dbReference>
<dbReference type="InterPro" id="IPR043128">
    <property type="entry name" value="Rev_trsase/Diguanyl_cyclase"/>
</dbReference>
<dbReference type="PANTHER" id="PTHR45138">
    <property type="entry name" value="REGULATORY COMPONENTS OF SENSORY TRANSDUCTION SYSTEM"/>
    <property type="match status" value="1"/>
</dbReference>
<dbReference type="CDD" id="cd01949">
    <property type="entry name" value="GGDEF"/>
    <property type="match status" value="1"/>
</dbReference>
<accession>A0A1T4PF87</accession>
<reference evidence="4 5" key="1">
    <citation type="submission" date="2017-02" db="EMBL/GenBank/DDBJ databases">
        <authorList>
            <person name="Peterson S.W."/>
        </authorList>
    </citation>
    <scope>NUCLEOTIDE SEQUENCE [LARGE SCALE GENOMIC DNA]</scope>
    <source>
        <strain evidence="4 5">ATCC 17233</strain>
    </source>
</reference>
<feature type="transmembrane region" description="Helical" evidence="2">
    <location>
        <begin position="12"/>
        <end position="35"/>
    </location>
</feature>
<dbReference type="GO" id="GO:1902201">
    <property type="term" value="P:negative regulation of bacterial-type flagellum-dependent cell motility"/>
    <property type="evidence" value="ECO:0007669"/>
    <property type="project" value="TreeGrafter"/>
</dbReference>
<evidence type="ECO:0000313" key="5">
    <source>
        <dbReference type="Proteomes" id="UP000189857"/>
    </source>
</evidence>
<gene>
    <name evidence="4" type="ORF">SAMN02745110_01956</name>
</gene>
<dbReference type="Gene3D" id="3.30.70.270">
    <property type="match status" value="1"/>
</dbReference>
<evidence type="ECO:0000256" key="1">
    <source>
        <dbReference type="SAM" id="Coils"/>
    </source>
</evidence>
<organism evidence="4 5">
    <name type="scientific">Eubacterium ruminantium</name>
    <dbReference type="NCBI Taxonomy" id="42322"/>
    <lineage>
        <taxon>Bacteria</taxon>
        <taxon>Bacillati</taxon>
        <taxon>Bacillota</taxon>
        <taxon>Clostridia</taxon>
        <taxon>Eubacteriales</taxon>
        <taxon>Eubacteriaceae</taxon>
        <taxon>Eubacterium</taxon>
    </lineage>
</organism>
<dbReference type="GO" id="GO:0043709">
    <property type="term" value="P:cell adhesion involved in single-species biofilm formation"/>
    <property type="evidence" value="ECO:0007669"/>
    <property type="project" value="TreeGrafter"/>
</dbReference>
<feature type="transmembrane region" description="Helical" evidence="2">
    <location>
        <begin position="80"/>
        <end position="107"/>
    </location>
</feature>
<dbReference type="SMART" id="SM00267">
    <property type="entry name" value="GGDEF"/>
    <property type="match status" value="1"/>
</dbReference>
<dbReference type="InterPro" id="IPR000160">
    <property type="entry name" value="GGDEF_dom"/>
</dbReference>
<feature type="transmembrane region" description="Helical" evidence="2">
    <location>
        <begin position="151"/>
        <end position="172"/>
    </location>
</feature>
<dbReference type="Proteomes" id="UP000189857">
    <property type="component" value="Unassembled WGS sequence"/>
</dbReference>
<proteinExistence type="predicted"/>
<dbReference type="EMBL" id="FUXA01000011">
    <property type="protein sequence ID" value="SJZ89468.1"/>
    <property type="molecule type" value="Genomic_DNA"/>
</dbReference>
<sequence>MSKELNDSFSGRLIIYHLAIYLLFGLFALFVYLSHLTNDDVFAIYFVAFSVISLIIDLIYINKYLIFKDVMINIKSVIQLIALTVGCFVCDVNHLEFFGIIIMYIFIYSEMLSLDNTYDNTILNFKRFLGGIIIFVGVTYTVDHNVDPERFLIGLAISVAVVVISIHTSDLLHTTIYMMNKKYLELESYNENIREENDRLKVYQDRVNHVNNEINLQKINLGKVNNELKALNSDIRALVNIMKEVSSTRDVEECVDILLKNIMNDRKPDICGFYIKPGVFLGNEEIQKILVAREGNNLAPASNIASEKIFTIMIKDMFYMVEKNDYKSVVPISIDGEKAKLIPDLDIDFENLIVVPAFMDNKLYGILLVGDRTAEFFEGGFSFYESAVVNLSSSFENIELYLKMQDMARKDGLSGIYNRAYFNEIFYDISKDAMENNKNLSVAMLDIDKFKSVNDTYGHLAGDAVIKNVAGIMHKYAKEYHGIACRYGGEEFVIILPEKSLEEAYEIVLTMHEEIFNSKVEFEEHIIKVNSSVGISSYPETTSLVHELLSRSDEAMYYGKEHGRGVVIIDGKEEETLQKR</sequence>
<evidence type="ECO:0000256" key="2">
    <source>
        <dbReference type="SAM" id="Phobius"/>
    </source>
</evidence>
<evidence type="ECO:0000313" key="4">
    <source>
        <dbReference type="EMBL" id="SJZ89468.1"/>
    </source>
</evidence>
<dbReference type="PROSITE" id="PS50887">
    <property type="entry name" value="GGDEF"/>
    <property type="match status" value="1"/>
</dbReference>
<keyword evidence="1" id="KW-0175">Coiled coil</keyword>
<dbReference type="AlphaFoldDB" id="A0A1T4PF87"/>
<protein>
    <submittedName>
        <fullName evidence="4">Diguanylate cyclase (GGDEF) domain-containing protein</fullName>
    </submittedName>
</protein>
<feature type="transmembrane region" description="Helical" evidence="2">
    <location>
        <begin position="41"/>
        <end position="60"/>
    </location>
</feature>
<keyword evidence="5" id="KW-1185">Reference proteome</keyword>
<keyword evidence="2" id="KW-1133">Transmembrane helix</keyword>
<feature type="domain" description="GGDEF" evidence="3">
    <location>
        <begin position="438"/>
        <end position="572"/>
    </location>
</feature>
<dbReference type="Pfam" id="PF00990">
    <property type="entry name" value="GGDEF"/>
    <property type="match status" value="1"/>
</dbReference>
<name>A0A1T4PF87_9FIRM</name>
<dbReference type="InterPro" id="IPR050469">
    <property type="entry name" value="Diguanylate_Cyclase"/>
</dbReference>
<dbReference type="SUPFAM" id="SSF55073">
    <property type="entry name" value="Nucleotide cyclase"/>
    <property type="match status" value="1"/>
</dbReference>
<dbReference type="GO" id="GO:0052621">
    <property type="term" value="F:diguanylate cyclase activity"/>
    <property type="evidence" value="ECO:0007669"/>
    <property type="project" value="TreeGrafter"/>
</dbReference>
<dbReference type="RefSeq" id="WP_159444142.1">
    <property type="nucleotide sequence ID" value="NZ_FMTO01000010.1"/>
</dbReference>
<dbReference type="NCBIfam" id="TIGR00254">
    <property type="entry name" value="GGDEF"/>
    <property type="match status" value="1"/>
</dbReference>
<dbReference type="PANTHER" id="PTHR45138:SF9">
    <property type="entry name" value="DIGUANYLATE CYCLASE DGCM-RELATED"/>
    <property type="match status" value="1"/>
</dbReference>
<evidence type="ECO:0000259" key="3">
    <source>
        <dbReference type="PROSITE" id="PS50887"/>
    </source>
</evidence>
<keyword evidence="2" id="KW-0812">Transmembrane</keyword>
<feature type="coiled-coil region" evidence="1">
    <location>
        <begin position="179"/>
        <end position="213"/>
    </location>
</feature>
<keyword evidence="2" id="KW-0472">Membrane</keyword>
<dbReference type="GO" id="GO:0005886">
    <property type="term" value="C:plasma membrane"/>
    <property type="evidence" value="ECO:0007669"/>
    <property type="project" value="TreeGrafter"/>
</dbReference>